<dbReference type="STRING" id="1472767.AOX59_07680"/>
<reference evidence="6 7" key="1">
    <citation type="submission" date="2016-01" db="EMBL/GenBank/DDBJ databases">
        <title>Complete genome sequence of strain Lentibacillus amyloliquefaciens LAM0015T isolated from saline sediment.</title>
        <authorList>
            <person name="Wang J.-L."/>
            <person name="He M.-X."/>
        </authorList>
    </citation>
    <scope>NUCLEOTIDE SEQUENCE [LARGE SCALE GENOMIC DNA]</scope>
    <source>
        <strain evidence="6 7">LAM0015</strain>
    </source>
</reference>
<comment type="cofactor">
    <cofactor evidence="3">
        <name>Zn(2+)</name>
        <dbReference type="ChEBI" id="CHEBI:29105"/>
    </cofactor>
    <text evidence="3">Binds 2 Zn(2+) ions per subunit.</text>
</comment>
<evidence type="ECO:0000313" key="6">
    <source>
        <dbReference type="EMBL" id="ALX48498.1"/>
    </source>
</evidence>
<dbReference type="Pfam" id="PF07687">
    <property type="entry name" value="M20_dimer"/>
    <property type="match status" value="1"/>
</dbReference>
<evidence type="ECO:0000256" key="2">
    <source>
        <dbReference type="ARBA" id="ARBA00022801"/>
    </source>
</evidence>
<dbReference type="NCBIfam" id="TIGR01879">
    <property type="entry name" value="hydantase"/>
    <property type="match status" value="1"/>
</dbReference>
<comment type="similarity">
    <text evidence="1">Belongs to the peptidase M20 family.</text>
</comment>
<feature type="binding site" evidence="4">
    <location>
        <position position="292"/>
    </location>
    <ligand>
        <name>allantoate</name>
        <dbReference type="ChEBI" id="CHEBI:17536"/>
    </ligand>
</feature>
<accession>A0A0U3W5P7</accession>
<dbReference type="OrthoDB" id="9808195at2"/>
<dbReference type="Gene3D" id="3.30.70.360">
    <property type="match status" value="1"/>
</dbReference>
<dbReference type="InterPro" id="IPR002933">
    <property type="entry name" value="Peptidase_M20"/>
</dbReference>
<evidence type="ECO:0000259" key="5">
    <source>
        <dbReference type="Pfam" id="PF07687"/>
    </source>
</evidence>
<gene>
    <name evidence="6" type="ORF">AOX59_07680</name>
</gene>
<dbReference type="GO" id="GO:0046872">
    <property type="term" value="F:metal ion binding"/>
    <property type="evidence" value="ECO:0007669"/>
    <property type="project" value="UniProtKB-KW"/>
</dbReference>
<dbReference type="EMBL" id="CP013862">
    <property type="protein sequence ID" value="ALX48498.1"/>
    <property type="molecule type" value="Genomic_DNA"/>
</dbReference>
<dbReference type="InterPro" id="IPR036264">
    <property type="entry name" value="Bact_exopeptidase_dim_dom"/>
</dbReference>
<dbReference type="PIRSF" id="PIRSF001235">
    <property type="entry name" value="Amidase_carbamoylase"/>
    <property type="match status" value="1"/>
</dbReference>
<feature type="domain" description="Peptidase M20 dimerisation" evidence="5">
    <location>
        <begin position="216"/>
        <end position="315"/>
    </location>
</feature>
<dbReference type="CDD" id="cd03884">
    <property type="entry name" value="M20_bAS"/>
    <property type="match status" value="1"/>
</dbReference>
<name>A0A0U3W5P7_9BACI</name>
<dbReference type="Pfam" id="PF01546">
    <property type="entry name" value="Peptidase_M20"/>
    <property type="match status" value="1"/>
</dbReference>
<dbReference type="Proteomes" id="UP000050331">
    <property type="component" value="Chromosome"/>
</dbReference>
<evidence type="ECO:0000256" key="4">
    <source>
        <dbReference type="PIRSR" id="PIRSR001235-2"/>
    </source>
</evidence>
<feature type="binding site" evidence="3">
    <location>
        <position position="194"/>
    </location>
    <ligand>
        <name>Zn(2+)</name>
        <dbReference type="ChEBI" id="CHEBI:29105"/>
        <label>1</label>
    </ligand>
</feature>
<evidence type="ECO:0000256" key="1">
    <source>
        <dbReference type="ARBA" id="ARBA00006153"/>
    </source>
</evidence>
<protein>
    <submittedName>
        <fullName evidence="6">Allantoate amidohydrolase</fullName>
    </submittedName>
</protein>
<sequence length="415" mass="45620">MSSRNDAISGETVKELLDWLGQFGSDSEGGVSRLLYSKEWVDAQQSLKKLFEDEGLSTQFDEVGNLFGRLEGTTYPDETILTGSHVDTVTNGGLYDGQYGILAGFLALRYLKEKHGAPLRNLEVVSMAEEEGSRFPYSFWGSKNIAGQAKTEDVQGIKDFEGTSFDDAIHHAGFDYKKDPEQVRADLKSFVEIHVEQGNVLEKENIPVGIVRHIVGQRRYTITVNGEANHAGTTPMGYRADAMNAASRMTCAINDMAVAEGDPLVATVGSMYLEPNTVNVVPGKATFTIDIRHTEKNALVNFTEDVEAKLQEIAEQIGVEVAIDLWMDADPVPMDQDIVKVMQAQCDQNDVHYKLMHSGAGHDSQVIAPVIPTAMLFVPSHKGISHNPKEYTSPEHLAEGVQALIHTLYELGYAE</sequence>
<dbReference type="KEGG" id="lao:AOX59_07680"/>
<keyword evidence="7" id="KW-1185">Reference proteome</keyword>
<dbReference type="NCBIfam" id="NF006768">
    <property type="entry name" value="PRK09290.1-1"/>
    <property type="match status" value="1"/>
</dbReference>
<dbReference type="SUPFAM" id="SSF55031">
    <property type="entry name" value="Bacterial exopeptidase dimerisation domain"/>
    <property type="match status" value="1"/>
</dbReference>
<dbReference type="RefSeq" id="WP_068444163.1">
    <property type="nucleotide sequence ID" value="NZ_CP013862.1"/>
</dbReference>
<dbReference type="GO" id="GO:0016813">
    <property type="term" value="F:hydrolase activity, acting on carbon-nitrogen (but not peptide) bonds, in linear amidines"/>
    <property type="evidence" value="ECO:0007669"/>
    <property type="project" value="InterPro"/>
</dbReference>
<dbReference type="PANTHER" id="PTHR32494:SF5">
    <property type="entry name" value="ALLANTOATE AMIDOHYDROLASE"/>
    <property type="match status" value="1"/>
</dbReference>
<feature type="binding site" evidence="4">
    <location>
        <position position="219"/>
    </location>
    <ligand>
        <name>allantoate</name>
        <dbReference type="ChEBI" id="CHEBI:17536"/>
    </ligand>
</feature>
<keyword evidence="3" id="KW-0862">Zinc</keyword>
<dbReference type="AlphaFoldDB" id="A0A0U3W5P7"/>
<feature type="binding site" evidence="4">
    <location>
        <position position="279"/>
    </location>
    <ligand>
        <name>allantoate</name>
        <dbReference type="ChEBI" id="CHEBI:17536"/>
    </ligand>
</feature>
<feature type="binding site" evidence="3">
    <location>
        <position position="131"/>
    </location>
    <ligand>
        <name>Zn(2+)</name>
        <dbReference type="ChEBI" id="CHEBI:29105"/>
        <label>2</label>
    </ligand>
</feature>
<dbReference type="InterPro" id="IPR010158">
    <property type="entry name" value="Amidase_Cbmase"/>
</dbReference>
<feature type="binding site" evidence="3">
    <location>
        <position position="96"/>
    </location>
    <ligand>
        <name>Zn(2+)</name>
        <dbReference type="ChEBI" id="CHEBI:29105"/>
        <label>1</label>
    </ligand>
</feature>
<feature type="binding site" evidence="3">
    <location>
        <position position="96"/>
    </location>
    <ligand>
        <name>Zn(2+)</name>
        <dbReference type="ChEBI" id="CHEBI:29105"/>
        <label>2</label>
    </ligand>
</feature>
<dbReference type="Gene3D" id="3.40.630.10">
    <property type="entry name" value="Zn peptidases"/>
    <property type="match status" value="1"/>
</dbReference>
<keyword evidence="2 6" id="KW-0378">Hydrolase</keyword>
<dbReference type="InterPro" id="IPR011650">
    <property type="entry name" value="Peptidase_M20_dimer"/>
</dbReference>
<feature type="binding site" evidence="3">
    <location>
        <position position="85"/>
    </location>
    <ligand>
        <name>Zn(2+)</name>
        <dbReference type="ChEBI" id="CHEBI:29105"/>
        <label>1</label>
    </ligand>
</feature>
<feature type="binding site" evidence="3">
    <location>
        <position position="386"/>
    </location>
    <ligand>
        <name>Zn(2+)</name>
        <dbReference type="ChEBI" id="CHEBI:29105"/>
        <label>2</label>
    </ligand>
</feature>
<evidence type="ECO:0000313" key="7">
    <source>
        <dbReference type="Proteomes" id="UP000050331"/>
    </source>
</evidence>
<dbReference type="PANTHER" id="PTHR32494">
    <property type="entry name" value="ALLANTOATE DEIMINASE-RELATED"/>
    <property type="match status" value="1"/>
</dbReference>
<evidence type="ECO:0000256" key="3">
    <source>
        <dbReference type="PIRSR" id="PIRSR001235-1"/>
    </source>
</evidence>
<dbReference type="SUPFAM" id="SSF53187">
    <property type="entry name" value="Zn-dependent exopeptidases"/>
    <property type="match status" value="1"/>
</dbReference>
<dbReference type="NCBIfam" id="NF006771">
    <property type="entry name" value="PRK09290.1-5"/>
    <property type="match status" value="1"/>
</dbReference>
<proteinExistence type="inferred from homology"/>
<keyword evidence="3" id="KW-0479">Metal-binding</keyword>
<organism evidence="6 7">
    <name type="scientific">Lentibacillus amyloliquefaciens</name>
    <dbReference type="NCBI Taxonomy" id="1472767"/>
    <lineage>
        <taxon>Bacteria</taxon>
        <taxon>Bacillati</taxon>
        <taxon>Bacillota</taxon>
        <taxon>Bacilli</taxon>
        <taxon>Bacillales</taxon>
        <taxon>Bacillaceae</taxon>
        <taxon>Lentibacillus</taxon>
    </lineage>
</organism>